<dbReference type="AlphaFoldDB" id="D3U608"/>
<evidence type="ECO:0000256" key="9">
    <source>
        <dbReference type="ARBA" id="ARBA00022982"/>
    </source>
</evidence>
<dbReference type="GO" id="GO:0048039">
    <property type="term" value="F:ubiquinone binding"/>
    <property type="evidence" value="ECO:0007669"/>
    <property type="project" value="TreeGrafter"/>
</dbReference>
<name>D3U608_ANTRB</name>
<keyword evidence="11 16" id="KW-0520">NAD</keyword>
<keyword evidence="6 16" id="KW-0679">Respiratory chain</keyword>
<keyword evidence="9 16" id="KW-0249">Electron transport</keyword>
<evidence type="ECO:0000256" key="5">
    <source>
        <dbReference type="ARBA" id="ARBA00022448"/>
    </source>
</evidence>
<protein>
    <recommendedName>
        <fullName evidence="4 16">NADH-ubiquinone oxidoreductase chain 4</fullName>
        <ecNumber evidence="3 16">7.1.1.2</ecNumber>
    </recommendedName>
</protein>
<organism evidence="19">
    <name type="scientific">Antigone rubicunda</name>
    <name type="common">Brolga crane</name>
    <name type="synonym">Grus rubicunda</name>
    <dbReference type="NCBI Taxonomy" id="2717061"/>
    <lineage>
        <taxon>Eukaryota</taxon>
        <taxon>Metazoa</taxon>
        <taxon>Chordata</taxon>
        <taxon>Craniata</taxon>
        <taxon>Vertebrata</taxon>
        <taxon>Euteleostomi</taxon>
        <taxon>Archelosauria</taxon>
        <taxon>Archosauria</taxon>
        <taxon>Dinosauria</taxon>
        <taxon>Saurischia</taxon>
        <taxon>Theropoda</taxon>
        <taxon>Coelurosauria</taxon>
        <taxon>Aves</taxon>
        <taxon>Neognathae</taxon>
        <taxon>Neoaves</taxon>
        <taxon>Gruiformes</taxon>
        <taxon>Gruidae</taxon>
        <taxon>Antigone</taxon>
    </lineage>
</organism>
<keyword evidence="14 16" id="KW-0472">Membrane</keyword>
<evidence type="ECO:0000256" key="15">
    <source>
        <dbReference type="ARBA" id="ARBA00049551"/>
    </source>
</evidence>
<comment type="similarity">
    <text evidence="2 16">Belongs to the complex I subunit 4 family.</text>
</comment>
<dbReference type="GeneID" id="14840956"/>
<comment type="catalytic activity">
    <reaction evidence="15 16">
        <text>a ubiquinone + NADH + 5 H(+)(in) = a ubiquinol + NAD(+) + 4 H(+)(out)</text>
        <dbReference type="Rhea" id="RHEA:29091"/>
        <dbReference type="Rhea" id="RHEA-COMP:9565"/>
        <dbReference type="Rhea" id="RHEA-COMP:9566"/>
        <dbReference type="ChEBI" id="CHEBI:15378"/>
        <dbReference type="ChEBI" id="CHEBI:16389"/>
        <dbReference type="ChEBI" id="CHEBI:17976"/>
        <dbReference type="ChEBI" id="CHEBI:57540"/>
        <dbReference type="ChEBI" id="CHEBI:57945"/>
        <dbReference type="EC" id="7.1.1.2"/>
    </reaction>
</comment>
<evidence type="ECO:0000256" key="13">
    <source>
        <dbReference type="ARBA" id="ARBA00023128"/>
    </source>
</evidence>
<evidence type="ECO:0000256" key="4">
    <source>
        <dbReference type="ARBA" id="ARBA00021006"/>
    </source>
</evidence>
<dbReference type="PANTHER" id="PTHR43507:SF20">
    <property type="entry name" value="NADH-UBIQUINONE OXIDOREDUCTASE CHAIN 4"/>
    <property type="match status" value="1"/>
</dbReference>
<dbReference type="RefSeq" id="YP_007624432.1">
    <property type="nucleotide sequence ID" value="NC_020580.1"/>
</dbReference>
<evidence type="ECO:0000256" key="12">
    <source>
        <dbReference type="ARBA" id="ARBA00023075"/>
    </source>
</evidence>
<feature type="transmembrane region" description="Helical" evidence="16">
    <location>
        <begin position="309"/>
        <end position="329"/>
    </location>
</feature>
<keyword evidence="8" id="KW-1278">Translocase</keyword>
<feature type="transmembrane region" description="Helical" evidence="16">
    <location>
        <begin position="341"/>
        <end position="361"/>
    </location>
</feature>
<dbReference type="GO" id="GO:0003954">
    <property type="term" value="F:NADH dehydrogenase activity"/>
    <property type="evidence" value="ECO:0007669"/>
    <property type="project" value="TreeGrafter"/>
</dbReference>
<evidence type="ECO:0000256" key="6">
    <source>
        <dbReference type="ARBA" id="ARBA00022660"/>
    </source>
</evidence>
<evidence type="ECO:0000256" key="14">
    <source>
        <dbReference type="ARBA" id="ARBA00023136"/>
    </source>
</evidence>
<dbReference type="InterPro" id="IPR010227">
    <property type="entry name" value="NADH_Q_OxRdtase_chainM/4"/>
</dbReference>
<keyword evidence="7 16" id="KW-0812">Transmembrane</keyword>
<dbReference type="Pfam" id="PF01059">
    <property type="entry name" value="Oxidored_q5_N"/>
    <property type="match status" value="1"/>
</dbReference>
<feature type="transmembrane region" description="Helical" evidence="16">
    <location>
        <begin position="145"/>
        <end position="169"/>
    </location>
</feature>
<dbReference type="PANTHER" id="PTHR43507">
    <property type="entry name" value="NADH-UBIQUINONE OXIDOREDUCTASE CHAIN 4"/>
    <property type="match status" value="1"/>
</dbReference>
<comment type="subcellular location">
    <subcellularLocation>
        <location evidence="1 16">Mitochondrion membrane</location>
        <topology evidence="1 16">Multi-pass membrane protein</topology>
    </subcellularLocation>
</comment>
<dbReference type="EMBL" id="FJ769853">
    <property type="protein sequence ID" value="ACN53731.1"/>
    <property type="molecule type" value="Genomic_DNA"/>
</dbReference>
<keyword evidence="5 16" id="KW-0813">Transport</keyword>
<evidence type="ECO:0000256" key="8">
    <source>
        <dbReference type="ARBA" id="ARBA00022967"/>
    </source>
</evidence>
<evidence type="ECO:0000259" key="17">
    <source>
        <dbReference type="Pfam" id="PF00361"/>
    </source>
</evidence>
<dbReference type="GO" id="GO:0015990">
    <property type="term" value="P:electron transport coupled proton transport"/>
    <property type="evidence" value="ECO:0007669"/>
    <property type="project" value="TreeGrafter"/>
</dbReference>
<evidence type="ECO:0000256" key="16">
    <source>
        <dbReference type="RuleBase" id="RU003297"/>
    </source>
</evidence>
<dbReference type="NCBIfam" id="TIGR01972">
    <property type="entry name" value="NDH_I_M"/>
    <property type="match status" value="1"/>
</dbReference>
<evidence type="ECO:0000256" key="7">
    <source>
        <dbReference type="ARBA" id="ARBA00022692"/>
    </source>
</evidence>
<gene>
    <name evidence="19" type="primary">ND4</name>
</gene>
<feature type="transmembrane region" description="Helical" evidence="16">
    <location>
        <begin position="256"/>
        <end position="277"/>
    </location>
</feature>
<keyword evidence="13 16" id="KW-0496">Mitochondrion</keyword>
<dbReference type="GO" id="GO:0008137">
    <property type="term" value="F:NADH dehydrogenase (ubiquinone) activity"/>
    <property type="evidence" value="ECO:0007669"/>
    <property type="project" value="UniProtKB-UniRule"/>
</dbReference>
<evidence type="ECO:0000259" key="18">
    <source>
        <dbReference type="Pfam" id="PF01059"/>
    </source>
</evidence>
<evidence type="ECO:0000256" key="1">
    <source>
        <dbReference type="ARBA" id="ARBA00004225"/>
    </source>
</evidence>
<geneLocation type="mitochondrion" evidence="19"/>
<reference evidence="19" key="1">
    <citation type="journal article" date="2010" name="Auk">
        <title>Complete Mitochondrial Genome Sequences and the Phylogeny of Cranes (Gruiformes: Gruidae).</title>
        <authorList>
            <person name="Krajewski C."/>
            <person name="Sipiorski J.T."/>
            <person name="Anderson F.E."/>
        </authorList>
    </citation>
    <scope>NUCLEOTIDE SEQUENCE</scope>
</reference>
<feature type="transmembrane region" description="Helical" evidence="16">
    <location>
        <begin position="224"/>
        <end position="244"/>
    </location>
</feature>
<dbReference type="EC" id="7.1.1.2" evidence="3 16"/>
<evidence type="ECO:0000256" key="10">
    <source>
        <dbReference type="ARBA" id="ARBA00022989"/>
    </source>
</evidence>
<dbReference type="CTD" id="4538"/>
<dbReference type="GO" id="GO:0042773">
    <property type="term" value="P:ATP synthesis coupled electron transport"/>
    <property type="evidence" value="ECO:0007669"/>
    <property type="project" value="InterPro"/>
</dbReference>
<dbReference type="GO" id="GO:0031966">
    <property type="term" value="C:mitochondrial membrane"/>
    <property type="evidence" value="ECO:0007669"/>
    <property type="project" value="UniProtKB-SubCell"/>
</dbReference>
<comment type="function">
    <text evidence="16">Core subunit of the mitochondrial membrane respiratory chain NADH dehydrogenase (Complex I) which catalyzes electron transfer from NADH through the respiratory chain, using ubiquinone as an electron acceptor. Essential for the catalytic activity and assembly of complex I.</text>
</comment>
<feature type="domain" description="NADH:ubiquinone oxidoreductase chain 4 N-terminal" evidence="18">
    <location>
        <begin position="1"/>
        <end position="109"/>
    </location>
</feature>
<keyword evidence="12 16" id="KW-0830">Ubiquinone</keyword>
<dbReference type="InterPro" id="IPR003918">
    <property type="entry name" value="NADH_UbQ_OxRdtase"/>
</dbReference>
<feature type="domain" description="NADH:quinone oxidoreductase/Mrp antiporter transmembrane" evidence="17">
    <location>
        <begin position="113"/>
        <end position="403"/>
    </location>
</feature>
<proteinExistence type="inferred from homology"/>
<evidence type="ECO:0000256" key="2">
    <source>
        <dbReference type="ARBA" id="ARBA00009025"/>
    </source>
</evidence>
<sequence length="455" mass="50933">MLKIILPTIMLLPTALLSPQKFLWTNTTMHSLLIATLSLQWITPTYHPYKNLTQWTGIDQTSSPLLVLSCWLLPLMIMASQNHLQHEPPTRKRTFITTLIMIQPFIILAFSTTELMLFYISFEATLIPTLILITRWGNQPERLSAGIYLLFYTLISFLPLLVTILHLHTQIGTLQLTMLELTHPTLTNSWSNLLSGLALLTAFMVKAPLYGLHLWLPKAHVEAPIAGSMLLAALLLKLGGYGIMRITLLTGPLPSHLHYPFLTLALWGALMTSSICLRQTDLKALIAYSSVSHMGLVIAASTIQTHWSFSGAMILMVSHGLTSSMLFCLANTNYERTHSRILLLTRGLQPLLPLTATWWLLANLTNMALPPTTNLMAELTIMIALFNWSSFTIILTGIATLLTASYTLFMLLMTQRGTLPTHITSIQNSNTREHLLMTLHIIPMLLLILKPELIS</sequence>
<evidence type="ECO:0000256" key="3">
    <source>
        <dbReference type="ARBA" id="ARBA00012944"/>
    </source>
</evidence>
<dbReference type="Pfam" id="PF00361">
    <property type="entry name" value="Proton_antipo_M"/>
    <property type="match status" value="1"/>
</dbReference>
<dbReference type="PRINTS" id="PR01437">
    <property type="entry name" value="NUOXDRDTASE4"/>
</dbReference>
<dbReference type="InterPro" id="IPR000260">
    <property type="entry name" value="NADH4_N"/>
</dbReference>
<keyword evidence="10 16" id="KW-1133">Transmembrane helix</keyword>
<feature type="transmembrane region" description="Helical" evidence="16">
    <location>
        <begin position="284"/>
        <end position="303"/>
    </location>
</feature>
<feature type="transmembrane region" description="Helical" evidence="16">
    <location>
        <begin position="189"/>
        <end position="212"/>
    </location>
</feature>
<accession>D3U608</accession>
<evidence type="ECO:0000313" key="19">
    <source>
        <dbReference type="EMBL" id="ACN53731.1"/>
    </source>
</evidence>
<evidence type="ECO:0000256" key="11">
    <source>
        <dbReference type="ARBA" id="ARBA00023027"/>
    </source>
</evidence>
<feature type="transmembrane region" description="Helical" evidence="16">
    <location>
        <begin position="381"/>
        <end position="414"/>
    </location>
</feature>
<dbReference type="InterPro" id="IPR001750">
    <property type="entry name" value="ND/Mrp_TM"/>
</dbReference>